<dbReference type="Pfam" id="PF01302">
    <property type="entry name" value="CAP_GLY"/>
    <property type="match status" value="1"/>
</dbReference>
<keyword evidence="4" id="KW-0433">Leucine-rich repeat</keyword>
<dbReference type="PROSITE" id="PS51450">
    <property type="entry name" value="LRR"/>
    <property type="match status" value="1"/>
</dbReference>
<organism evidence="8 9">
    <name type="scientific">Hyaloperonospora brassicae</name>
    <name type="common">Brassica downy mildew</name>
    <name type="synonym">Peronospora brassicae</name>
    <dbReference type="NCBI Taxonomy" id="162125"/>
    <lineage>
        <taxon>Eukaryota</taxon>
        <taxon>Sar</taxon>
        <taxon>Stramenopiles</taxon>
        <taxon>Oomycota</taxon>
        <taxon>Peronosporomycetes</taxon>
        <taxon>Peronosporales</taxon>
        <taxon>Peronosporaceae</taxon>
        <taxon>Hyaloperonospora</taxon>
    </lineage>
</organism>
<reference evidence="8" key="1">
    <citation type="submission" date="2022-12" db="EMBL/GenBank/DDBJ databases">
        <authorList>
            <person name="Webb A."/>
        </authorList>
    </citation>
    <scope>NUCLEOTIDE SEQUENCE</scope>
    <source>
        <strain evidence="8">Hp1</strain>
    </source>
</reference>
<keyword evidence="5" id="KW-0677">Repeat</keyword>
<dbReference type="PANTHER" id="PTHR15454:SF73">
    <property type="entry name" value="DYNEIN AXONEMAL LIGHT CHAIN 1"/>
    <property type="match status" value="1"/>
</dbReference>
<keyword evidence="9" id="KW-1185">Reference proteome</keyword>
<evidence type="ECO:0000256" key="3">
    <source>
        <dbReference type="ARBA" id="ARBA00022490"/>
    </source>
</evidence>
<evidence type="ECO:0000256" key="5">
    <source>
        <dbReference type="ARBA" id="ARBA00022737"/>
    </source>
</evidence>
<dbReference type="Gene3D" id="2.30.30.190">
    <property type="entry name" value="CAP Gly-rich-like domain"/>
    <property type="match status" value="1"/>
</dbReference>
<dbReference type="InterPro" id="IPR001611">
    <property type="entry name" value="Leu-rich_rpt"/>
</dbReference>
<dbReference type="SUPFAM" id="SSF52047">
    <property type="entry name" value="RNI-like"/>
    <property type="match status" value="1"/>
</dbReference>
<evidence type="ECO:0000259" key="7">
    <source>
        <dbReference type="PROSITE" id="PS50053"/>
    </source>
</evidence>
<evidence type="ECO:0000256" key="6">
    <source>
        <dbReference type="ARBA" id="ARBA00023186"/>
    </source>
</evidence>
<dbReference type="SUPFAM" id="SSF74924">
    <property type="entry name" value="Cap-Gly domain"/>
    <property type="match status" value="1"/>
</dbReference>
<dbReference type="InterPro" id="IPR044079">
    <property type="entry name" value="Ubl_TBCE"/>
</dbReference>
<evidence type="ECO:0000313" key="8">
    <source>
        <dbReference type="EMBL" id="CAI5737658.1"/>
    </source>
</evidence>
<proteinExistence type="inferred from homology"/>
<dbReference type="FunFam" id="2.30.30.190:FF:000033">
    <property type="match status" value="1"/>
</dbReference>
<accession>A0AAV0UNZ8</accession>
<dbReference type="CDD" id="cd17044">
    <property type="entry name" value="Ubl_TBCE"/>
    <property type="match status" value="1"/>
</dbReference>
<dbReference type="Gene3D" id="3.80.10.10">
    <property type="entry name" value="Ribonuclease Inhibitor"/>
    <property type="match status" value="2"/>
</dbReference>
<dbReference type="SMART" id="SM01052">
    <property type="entry name" value="CAP_GLY"/>
    <property type="match status" value="1"/>
</dbReference>
<evidence type="ECO:0000256" key="2">
    <source>
        <dbReference type="ARBA" id="ARBA00006286"/>
    </source>
</evidence>
<gene>
    <name evidence="8" type="ORF">HBR001_LOCUS7228</name>
</gene>
<dbReference type="PANTHER" id="PTHR15454">
    <property type="entry name" value="NISCHARIN RELATED"/>
    <property type="match status" value="1"/>
</dbReference>
<dbReference type="Proteomes" id="UP001162031">
    <property type="component" value="Unassembled WGS sequence"/>
</dbReference>
<keyword evidence="3" id="KW-0963">Cytoplasm</keyword>
<evidence type="ECO:0000256" key="4">
    <source>
        <dbReference type="ARBA" id="ARBA00022614"/>
    </source>
</evidence>
<keyword evidence="6" id="KW-0143">Chaperone</keyword>
<dbReference type="SUPFAM" id="SSF54236">
    <property type="entry name" value="Ubiquitin-like"/>
    <property type="match status" value="1"/>
</dbReference>
<evidence type="ECO:0000256" key="1">
    <source>
        <dbReference type="ARBA" id="ARBA00004496"/>
    </source>
</evidence>
<dbReference type="InterPro" id="IPR000938">
    <property type="entry name" value="CAP-Gly_domain"/>
</dbReference>
<dbReference type="InterPro" id="IPR032675">
    <property type="entry name" value="LRR_dom_sf"/>
</dbReference>
<dbReference type="EMBL" id="CANTFL010001342">
    <property type="protein sequence ID" value="CAI5737658.1"/>
    <property type="molecule type" value="Genomic_DNA"/>
</dbReference>
<dbReference type="GO" id="GO:0005737">
    <property type="term" value="C:cytoplasm"/>
    <property type="evidence" value="ECO:0007669"/>
    <property type="project" value="UniProtKB-SubCell"/>
</dbReference>
<dbReference type="InterPro" id="IPR029071">
    <property type="entry name" value="Ubiquitin-like_domsf"/>
</dbReference>
<evidence type="ECO:0000313" key="9">
    <source>
        <dbReference type="Proteomes" id="UP001162031"/>
    </source>
</evidence>
<comment type="subcellular location">
    <subcellularLocation>
        <location evidence="1">Cytoplasm</location>
    </subcellularLocation>
</comment>
<dbReference type="InterPro" id="IPR000626">
    <property type="entry name" value="Ubiquitin-like_dom"/>
</dbReference>
<name>A0AAV0UNZ8_HYABA</name>
<dbReference type="Gene3D" id="3.10.20.90">
    <property type="entry name" value="Phosphatidylinositol 3-kinase Catalytic Subunit, Chain A, domain 1"/>
    <property type="match status" value="1"/>
</dbReference>
<comment type="similarity">
    <text evidence="2">Belongs to the TBCE family.</text>
</comment>
<comment type="caution">
    <text evidence="8">The sequence shown here is derived from an EMBL/GenBank/DDBJ whole genome shotgun (WGS) entry which is preliminary data.</text>
</comment>
<dbReference type="AlphaFoldDB" id="A0AAV0UNZ8"/>
<dbReference type="Pfam" id="PF14560">
    <property type="entry name" value="Ubiquitin_2"/>
    <property type="match status" value="1"/>
</dbReference>
<sequence length="587" mass="64462">MACTASSFSTKSAQLRAVGDRIDDGVGSLGTVRYVGPVPTATDPSTLYYGIEWDEWGRGKHDGSVDLPNGDRVVVFAGPSGRRESRAGHGDPVGAPIYKCSFVKVSKVDGMPLSSTVVQRLQERYSAEGSCFDVRDTDVDVVVTGEVKTTLGSEKPIEFVGAKKLRTQQTLKTIEKVSLSGCQIAELGIGTPGESLRTMTPRLTELDLSKNLFRTWTDVVAVVRELPFLETLILSGNRFAFDEEDVAEDDSNVFESVKVLVLNQTLLRWHQVGKLVSRHFPKLEELHVVGNEYDDDQLSVFEASGSWTKTLAVLDLSLNHFASWNRLVCTVGVMFENLSQLVLNGNRIATLVTDSSNSAAGFQKLTTLSLSDNLVNSWTSIDSLNAFPLLDTLRFSKNPLTSQMSPGEARMLIIARTDHVVAFNASLVREKERAEAERLYLKRILHELAVVADDACECERVLAAHPRYNRLRELHPDISIEQNDSANGCGSTAGPRKLASSLVKVSIIPMSMRATSLQPLVKNIPQQMKVSQLKLLIEAKFGVEVPVQVLSFRTDPRSLPMVLDDDSAEVSYFGIQDGSEVLVNDSE</sequence>
<dbReference type="InterPro" id="IPR036859">
    <property type="entry name" value="CAP-Gly_dom_sf"/>
</dbReference>
<protein>
    <recommendedName>
        <fullName evidence="7">Ubiquitin-like domain-containing protein</fullName>
    </recommendedName>
</protein>
<feature type="domain" description="Ubiquitin-like" evidence="7">
    <location>
        <begin position="508"/>
        <end position="587"/>
    </location>
</feature>
<dbReference type="PROSITE" id="PS50053">
    <property type="entry name" value="UBIQUITIN_2"/>
    <property type="match status" value="1"/>
</dbReference>